<dbReference type="EMBL" id="QURB01000002">
    <property type="protein sequence ID" value="RFC55097.1"/>
    <property type="molecule type" value="Genomic_DNA"/>
</dbReference>
<name>A0A3E1F067_9FLAO</name>
<sequence>MNFNALSSTLFAVVLLFGNQLFSQVSNSINITPKLAINAYLETYYGFDFAQPSNDERPSFLYNFTDHNQININSAIGGIDYKRNRFKGNLLFMGGTYVKQNSAHEPSIFKHIYEATLGFKILKKHDLWFEFGIMESNLGFENVRSRECLTLTRSLLAESSPYYLNAAKLGFTTSNKKWEMELLFSNGWQQMIHGYPSFGHTLIYTPNEKWKFNSSSFIGRVDLEGAVPALSRVENRFFHNFYAKYSKEKSNIIAGIDFGVDQLVKDPNDIGSWLGAIAVYQYDFNKRWNAAARVEYFLDPNNSVAITEENDGFENVGASLNIDYQPGRAFLLRLEGRLLSGADPYYSYNNQKSKKNFSIVSALIISLWK</sequence>
<keyword evidence="1" id="KW-0732">Signal</keyword>
<dbReference type="AlphaFoldDB" id="A0A3E1F067"/>
<evidence type="ECO:0000313" key="2">
    <source>
        <dbReference type="EMBL" id="RFC55097.1"/>
    </source>
</evidence>
<evidence type="ECO:0000256" key="1">
    <source>
        <dbReference type="SAM" id="SignalP"/>
    </source>
</evidence>
<dbReference type="Proteomes" id="UP000257127">
    <property type="component" value="Unassembled WGS sequence"/>
</dbReference>
<organism evidence="2 3">
    <name type="scientific">Brumimicrobium aurantiacum</name>
    <dbReference type="NCBI Taxonomy" id="1737063"/>
    <lineage>
        <taxon>Bacteria</taxon>
        <taxon>Pseudomonadati</taxon>
        <taxon>Bacteroidota</taxon>
        <taxon>Flavobacteriia</taxon>
        <taxon>Flavobacteriales</taxon>
        <taxon>Crocinitomicaceae</taxon>
        <taxon>Brumimicrobium</taxon>
    </lineage>
</organism>
<feature type="chain" id="PRO_5017826663" evidence="1">
    <location>
        <begin position="24"/>
        <end position="369"/>
    </location>
</feature>
<evidence type="ECO:0000313" key="3">
    <source>
        <dbReference type="Proteomes" id="UP000257127"/>
    </source>
</evidence>
<dbReference type="RefSeq" id="WP_116880076.1">
    <property type="nucleotide sequence ID" value="NZ_QURB01000002.1"/>
</dbReference>
<comment type="caution">
    <text evidence="2">The sequence shown here is derived from an EMBL/GenBank/DDBJ whole genome shotgun (WGS) entry which is preliminary data.</text>
</comment>
<dbReference type="OrthoDB" id="103154at2"/>
<dbReference type="InterPro" id="IPR011486">
    <property type="entry name" value="BBP2"/>
</dbReference>
<proteinExistence type="predicted"/>
<feature type="signal peptide" evidence="1">
    <location>
        <begin position="1"/>
        <end position="23"/>
    </location>
</feature>
<protein>
    <submittedName>
        <fullName evidence="2">Porin</fullName>
    </submittedName>
</protein>
<dbReference type="Pfam" id="PF07642">
    <property type="entry name" value="BBP2"/>
    <property type="match status" value="1"/>
</dbReference>
<keyword evidence="3" id="KW-1185">Reference proteome</keyword>
<reference evidence="2 3" key="1">
    <citation type="submission" date="2018-08" db="EMBL/GenBank/DDBJ databases">
        <title>The draft genome squence of Brumimicrobium sp. N62.</title>
        <authorList>
            <person name="Du Z.-J."/>
            <person name="Luo H.-R."/>
        </authorList>
    </citation>
    <scope>NUCLEOTIDE SEQUENCE [LARGE SCALE GENOMIC DNA]</scope>
    <source>
        <strain evidence="2 3">N62</strain>
    </source>
</reference>
<accession>A0A3E1F067</accession>
<gene>
    <name evidence="2" type="ORF">DXU93_04560</name>
</gene>